<evidence type="ECO:0000313" key="2">
    <source>
        <dbReference type="Proteomes" id="UP000051952"/>
    </source>
</evidence>
<dbReference type="OrthoDB" id="411991at2759"/>
<organism evidence="1 2">
    <name type="scientific">Bodo saltans</name>
    <name type="common">Flagellated protozoan</name>
    <dbReference type="NCBI Taxonomy" id="75058"/>
    <lineage>
        <taxon>Eukaryota</taxon>
        <taxon>Discoba</taxon>
        <taxon>Euglenozoa</taxon>
        <taxon>Kinetoplastea</taxon>
        <taxon>Metakinetoplastina</taxon>
        <taxon>Eubodonida</taxon>
        <taxon>Bodonidae</taxon>
        <taxon>Bodo</taxon>
    </lineage>
</organism>
<protein>
    <recommendedName>
        <fullName evidence="3">WD40 repeat-containing protein</fullName>
    </recommendedName>
</protein>
<keyword evidence="2" id="KW-1185">Reference proteome</keyword>
<dbReference type="InterPro" id="IPR036322">
    <property type="entry name" value="WD40_repeat_dom_sf"/>
</dbReference>
<dbReference type="PANTHER" id="PTHR14494:SF0">
    <property type="entry name" value="ALADIN"/>
    <property type="match status" value="1"/>
</dbReference>
<dbReference type="EMBL" id="CYKH01001671">
    <property type="protein sequence ID" value="CUG88760.1"/>
    <property type="molecule type" value="Genomic_DNA"/>
</dbReference>
<evidence type="ECO:0000313" key="1">
    <source>
        <dbReference type="EMBL" id="CUG88760.1"/>
    </source>
</evidence>
<dbReference type="InterPro" id="IPR045139">
    <property type="entry name" value="Aladin"/>
</dbReference>
<accession>A0A0S4JJV4</accession>
<proteinExistence type="predicted"/>
<dbReference type="GO" id="GO:0006913">
    <property type="term" value="P:nucleocytoplasmic transport"/>
    <property type="evidence" value="ECO:0007669"/>
    <property type="project" value="TreeGrafter"/>
</dbReference>
<reference evidence="2" key="1">
    <citation type="submission" date="2015-09" db="EMBL/GenBank/DDBJ databases">
        <authorList>
            <consortium name="Pathogen Informatics"/>
        </authorList>
    </citation>
    <scope>NUCLEOTIDE SEQUENCE [LARGE SCALE GENOMIC DNA]</scope>
    <source>
        <strain evidence="2">Lake Konstanz</strain>
    </source>
</reference>
<dbReference type="GO" id="GO:0005643">
    <property type="term" value="C:nuclear pore"/>
    <property type="evidence" value="ECO:0007669"/>
    <property type="project" value="TreeGrafter"/>
</dbReference>
<dbReference type="SUPFAM" id="SSF50978">
    <property type="entry name" value="WD40 repeat-like"/>
    <property type="match status" value="1"/>
</dbReference>
<name>A0A0S4JJV4_BODSA</name>
<dbReference type="PANTHER" id="PTHR14494">
    <property type="entry name" value="ALADIN/ADRACALIN/AAAS"/>
    <property type="match status" value="1"/>
</dbReference>
<dbReference type="AlphaFoldDB" id="A0A0S4JJV4"/>
<dbReference type="InterPro" id="IPR015943">
    <property type="entry name" value="WD40/YVTN_repeat-like_dom_sf"/>
</dbReference>
<dbReference type="VEuPathDB" id="TriTrypDB:BSAL_17150"/>
<dbReference type="Proteomes" id="UP000051952">
    <property type="component" value="Unassembled WGS sequence"/>
</dbReference>
<dbReference type="Gene3D" id="2.130.10.10">
    <property type="entry name" value="YVTN repeat-like/Quinoprotein amine dehydrogenase"/>
    <property type="match status" value="1"/>
</dbReference>
<gene>
    <name evidence="1" type="ORF">BSAL_17150</name>
</gene>
<sequence length="524" mass="56445">MSSFYQPLRDSFADAATQHLQQGENATDDDLLSPSSTSTFPLGELGGVVFSAESSDGADQRLRFQQVGGAIYRPMLPFGSITAAAEDDAVSRRVARRTSDKKRDGVVLDTLRSLLSVTVYPLCPLLRSIVPTKLLDISAAPPLIDDRRRDLHRNTDMVVAMAFHHHLPILAIATRDASQTHRVQLYDVASEAKMPVVLSHALQSRGVHSLAWKPHSRDALMVGCEGGVLCWSITAGAAANVRRNEGNTFTTQEVHPYGPLWGNIADNTPMAVWLSCGPDSAPISSVVFSTDGRYVACASEHSISMHLHDVSVKPRESLVIESVAVEGGTCALCFSPSDDGFLVRAIRNQRCLKLLSTSTFRTETIATEAPVSGIVALEAACHTTTATPTASSHRGVFVLQYADTEGVVFTKFHMDDGPNRRGAVMVVLGLVSTGVHRGVGGAVKHMTVDGKRLFLRVKSGHVVVVSIHCHNEQAWSVRGVGCIAPSHTAPPAFFMTTSPSFHKGSLLAVTHGAEVRFFPSYYAK</sequence>
<evidence type="ECO:0008006" key="3">
    <source>
        <dbReference type="Google" id="ProtNLM"/>
    </source>
</evidence>
<dbReference type="OMA" id="CVLTHAF"/>